<dbReference type="RefSeq" id="WP_240644726.1">
    <property type="nucleotide sequence ID" value="NZ_CP027806.1"/>
</dbReference>
<reference evidence="3 4" key="1">
    <citation type="submission" date="2018-03" db="EMBL/GenBank/DDBJ databases">
        <title>Phenotypic and genomic properties of Cyclonatronum proteinivorum gen. nov., sp. nov., a haloalkaliphilic bacteroidete from soda lakes possessing Na+-translocating rhodopsin.</title>
        <authorList>
            <person name="Toshchakov S.V."/>
            <person name="Korzhenkov A."/>
            <person name="Samarov N.I."/>
            <person name="Kublanov I.V."/>
            <person name="Muntyan M.S."/>
            <person name="Sorokin D.Y."/>
        </authorList>
    </citation>
    <scope>NUCLEOTIDE SEQUENCE [LARGE SCALE GENOMIC DNA]</scope>
    <source>
        <strain evidence="3 4">Omega</strain>
    </source>
</reference>
<sequence length="245" mass="28088">MMKSIFSVGITVLLSAAWLTACAQSDSADRSSASAPGEWIHLFDGSSTDHWKGYNMEGFPERGWHIEDDMLVFRPFQRDDWTSGLDIITRQTFSDFELELEWMIEEGGNSGIFYFVLEQPTEAIFWSGLEMQILDNENHPDANQGVDGNRQAGSLYDLIPAVPQNANPHGEWNQVRIISNGNSIEHWQNGEMVVSFERFTVEWFEMLRNSKFRGHNEFGAMREGHIGLQDHGDVVKFRNIRIREL</sequence>
<dbReference type="Pfam" id="PF06439">
    <property type="entry name" value="3keto-disac_hyd"/>
    <property type="match status" value="1"/>
</dbReference>
<dbReference type="Proteomes" id="UP000254808">
    <property type="component" value="Chromosome"/>
</dbReference>
<dbReference type="KEGG" id="cprv:CYPRO_1996"/>
<evidence type="ECO:0000313" key="3">
    <source>
        <dbReference type="EMBL" id="AXJ01246.1"/>
    </source>
</evidence>
<dbReference type="PROSITE" id="PS51257">
    <property type="entry name" value="PROKAR_LIPOPROTEIN"/>
    <property type="match status" value="1"/>
</dbReference>
<dbReference type="InterPro" id="IPR010496">
    <property type="entry name" value="AL/BT2_dom"/>
</dbReference>
<protein>
    <recommendedName>
        <fullName evidence="2">3-keto-alpha-glucoside-1,2-lyase/3-keto-2-hydroxy-glucal hydratase domain-containing protein</fullName>
    </recommendedName>
</protein>
<dbReference type="AlphaFoldDB" id="A0A345UL94"/>
<accession>A0A345UL94</accession>
<proteinExistence type="predicted"/>
<dbReference type="Gene3D" id="2.60.120.560">
    <property type="entry name" value="Exo-inulinase, domain 1"/>
    <property type="match status" value="1"/>
</dbReference>
<evidence type="ECO:0000313" key="4">
    <source>
        <dbReference type="Proteomes" id="UP000254808"/>
    </source>
</evidence>
<gene>
    <name evidence="3" type="ORF">CYPRO_1996</name>
</gene>
<organism evidence="3 4">
    <name type="scientific">Cyclonatronum proteinivorum</name>
    <dbReference type="NCBI Taxonomy" id="1457365"/>
    <lineage>
        <taxon>Bacteria</taxon>
        <taxon>Pseudomonadati</taxon>
        <taxon>Balneolota</taxon>
        <taxon>Balneolia</taxon>
        <taxon>Balneolales</taxon>
        <taxon>Cyclonatronaceae</taxon>
        <taxon>Cyclonatronum</taxon>
    </lineage>
</organism>
<evidence type="ECO:0000256" key="1">
    <source>
        <dbReference type="SAM" id="SignalP"/>
    </source>
</evidence>
<name>A0A345UL94_9BACT</name>
<feature type="signal peptide" evidence="1">
    <location>
        <begin position="1"/>
        <end position="23"/>
    </location>
</feature>
<dbReference type="GO" id="GO:0016787">
    <property type="term" value="F:hydrolase activity"/>
    <property type="evidence" value="ECO:0007669"/>
    <property type="project" value="InterPro"/>
</dbReference>
<feature type="chain" id="PRO_5016783136" description="3-keto-alpha-glucoside-1,2-lyase/3-keto-2-hydroxy-glucal hydratase domain-containing protein" evidence="1">
    <location>
        <begin position="24"/>
        <end position="245"/>
    </location>
</feature>
<keyword evidence="4" id="KW-1185">Reference proteome</keyword>
<keyword evidence="1" id="KW-0732">Signal</keyword>
<feature type="domain" description="3-keto-alpha-glucoside-1,2-lyase/3-keto-2-hydroxy-glucal hydratase" evidence="2">
    <location>
        <begin position="38"/>
        <end position="243"/>
    </location>
</feature>
<dbReference type="EMBL" id="CP027806">
    <property type="protein sequence ID" value="AXJ01246.1"/>
    <property type="molecule type" value="Genomic_DNA"/>
</dbReference>
<evidence type="ECO:0000259" key="2">
    <source>
        <dbReference type="Pfam" id="PF06439"/>
    </source>
</evidence>